<reference evidence="1 2" key="1">
    <citation type="submission" date="2012-12" db="EMBL/GenBank/DDBJ databases">
        <title>The Genome Sequence of Bacillus cereus ISP2954.</title>
        <authorList>
            <consortium name="The Broad Institute Genome Sequencing Platform"/>
            <consortium name="The Broad Institute Genome Sequencing Center for Infectious Disease"/>
            <person name="Feldgarden M."/>
            <person name="Van der Auwera G.A."/>
            <person name="Mahillon J."/>
            <person name="Duprez V."/>
            <person name="Timmery S."/>
            <person name="Mattelet C."/>
            <person name="Dierick K."/>
            <person name="Sun M."/>
            <person name="Yu Z."/>
            <person name="Zhu L."/>
            <person name="Hu X."/>
            <person name="Shank E.B."/>
            <person name="Swiecicka I."/>
            <person name="Hansen B.M."/>
            <person name="Andrup L."/>
            <person name="Walker B."/>
            <person name="Young S.K."/>
            <person name="Zeng Q."/>
            <person name="Gargeya S."/>
            <person name="Fitzgerald M."/>
            <person name="Haas B."/>
            <person name="Abouelleil A."/>
            <person name="Alvarado L."/>
            <person name="Arachchi H.M."/>
            <person name="Berlin A.M."/>
            <person name="Chapman S.B."/>
            <person name="Dewar J."/>
            <person name="Goldberg J."/>
            <person name="Griggs A."/>
            <person name="Gujja S."/>
            <person name="Hansen M."/>
            <person name="Howarth C."/>
            <person name="Imamovic A."/>
            <person name="Larimer J."/>
            <person name="McCowan C."/>
            <person name="Murphy C."/>
            <person name="Neiman D."/>
            <person name="Pearson M."/>
            <person name="Priest M."/>
            <person name="Roberts A."/>
            <person name="Saif S."/>
            <person name="Shea T."/>
            <person name="Sisk P."/>
            <person name="Sykes S."/>
            <person name="Wortman J."/>
            <person name="Nusbaum C."/>
            <person name="Birren B."/>
        </authorList>
    </citation>
    <scope>NUCLEOTIDE SEQUENCE [LARGE SCALE GENOMIC DNA]</scope>
    <source>
        <strain evidence="1 2">ISP2954</strain>
    </source>
</reference>
<sequence>MYVVDEVRDGNRIMDRRFRLTEEEELEFQEFIKSDQFAEALAISWRYGCKRATYFSIRNKRKDVPIRFCELIVGSNSVSHFSRKKEDKIDFWHTLINLRHPFYKMILEMGWTSIQEKNRIFPQGEFNEKVFVSTYIKLSHDLMVLTEKRKNRSYIRPRLRIHGSEDVLSNINRILYQELGVGVKKLQTDHKIPQAKVISFQSKKEIPCILEFAGAMESLDKFHSLRLGYIDNLKTGEKLEF</sequence>
<dbReference type="RefSeq" id="WP_016097336.1">
    <property type="nucleotide sequence ID" value="NZ_KB976766.1"/>
</dbReference>
<protein>
    <submittedName>
        <fullName evidence="1">Uncharacterized protein</fullName>
    </submittedName>
</protein>
<comment type="caution">
    <text evidence="1">The sequence shown here is derived from an EMBL/GenBank/DDBJ whole genome shotgun (WGS) entry which is preliminary data.</text>
</comment>
<evidence type="ECO:0000313" key="2">
    <source>
        <dbReference type="Proteomes" id="UP000013989"/>
    </source>
</evidence>
<proteinExistence type="predicted"/>
<evidence type="ECO:0000313" key="1">
    <source>
        <dbReference type="EMBL" id="EOP58523.1"/>
    </source>
</evidence>
<gene>
    <name evidence="1" type="ORF">IGU_01343</name>
</gene>
<accession>A0A9W5QCL7</accession>
<dbReference type="EMBL" id="AHEJ01000101">
    <property type="protein sequence ID" value="EOP58523.1"/>
    <property type="molecule type" value="Genomic_DNA"/>
</dbReference>
<dbReference type="Proteomes" id="UP000013989">
    <property type="component" value="Unassembled WGS sequence"/>
</dbReference>
<dbReference type="AlphaFoldDB" id="A0A9W5QCL7"/>
<organism evidence="1 2">
    <name type="scientific">Bacillus cereus ISP2954</name>
    <dbReference type="NCBI Taxonomy" id="1053215"/>
    <lineage>
        <taxon>Bacteria</taxon>
        <taxon>Bacillati</taxon>
        <taxon>Bacillota</taxon>
        <taxon>Bacilli</taxon>
        <taxon>Bacillales</taxon>
        <taxon>Bacillaceae</taxon>
        <taxon>Bacillus</taxon>
        <taxon>Bacillus cereus group</taxon>
    </lineage>
</organism>
<name>A0A9W5QCL7_BACCE</name>